<evidence type="ECO:0000313" key="2">
    <source>
        <dbReference type="Proteomes" id="UP000026992"/>
    </source>
</evidence>
<proteinExistence type="predicted"/>
<gene>
    <name evidence="1" type="ORF">LP030-3_031</name>
</gene>
<dbReference type="GeneID" id="19735788"/>
<dbReference type="KEGG" id="vg:19735788"/>
<dbReference type="RefSeq" id="YP_009044677.1">
    <property type="nucleotide sequence ID" value="NC_024384.1"/>
</dbReference>
<name>A0A059T6D4_9CAUD</name>
<accession>A0A059T6D4</accession>
<dbReference type="OrthoDB" id="14333at10239"/>
<evidence type="ECO:0008006" key="3">
    <source>
        <dbReference type="Google" id="ProtNLM"/>
    </source>
</evidence>
<dbReference type="Proteomes" id="UP000026992">
    <property type="component" value="Segment"/>
</dbReference>
<sequence>MGNEITKLLDVVTPEVFNAYMDNFTSEKSAIIQSGIAVADPSVAQNITAGGLLVNMPFWNDLDGEDETLGDGEKGLETGKITASADIAAVMYRGRGWSVNELAAVISGDDPLDALMGKIASWWMRREQTVLISVLNGLFAKNGALASSHLLSKPTSAISGNLVLDAKQLLGDSSDRLSLMVMHSAVYTALQKQNLIAFIPNARGEVNIPTYLGYRVVVDDGVPSTGTGAAKVYTSYLFATGSIGRNTGNPAKLTTFETARDASKGNDQVFTRRAFTMHPYGVKFKNAVRDANEITPTNADLAKAGNWEKVYEDKQIGIVGIQHLVEELPASGA</sequence>
<reference evidence="1 2" key="1">
    <citation type="journal article" date="2014" name="Appl. Environ. Microbiol.">
        <title>Comparative genomic and morphological analysis of Listeria phages isolated from farm environments.</title>
        <authorList>
            <person name="Denes T."/>
            <person name="Vongkamjan K."/>
            <person name="Ackermann H.W."/>
            <person name="Moreno Switt A.I."/>
            <person name="Wiedmann M."/>
            <person name="den Bakker H.C."/>
        </authorList>
    </citation>
    <scope>NUCLEOTIDE SEQUENCE [LARGE SCALE GENOMIC DNA]</scope>
</reference>
<dbReference type="InterPro" id="IPR045404">
    <property type="entry name" value="Gp13-like"/>
</dbReference>
<protein>
    <recommendedName>
        <fullName evidence="3">Coat protein</fullName>
    </recommendedName>
</protein>
<dbReference type="EMBL" id="KJ094022">
    <property type="protein sequence ID" value="AHL18737.1"/>
    <property type="molecule type" value="Genomic_DNA"/>
</dbReference>
<organism evidence="1 2">
    <name type="scientific">Listeria phage LP-030-3</name>
    <dbReference type="NCBI Taxonomy" id="1458852"/>
    <lineage>
        <taxon>Viruses</taxon>
        <taxon>Duplodnaviria</taxon>
        <taxon>Heunggongvirae</taxon>
        <taxon>Uroviricota</taxon>
        <taxon>Caudoviricetes</taxon>
        <taxon>Aquingentivirus</taxon>
        <taxon>Aquingentivirus LP0303</taxon>
    </lineage>
</organism>
<evidence type="ECO:0000313" key="1">
    <source>
        <dbReference type="EMBL" id="AHL18737.1"/>
    </source>
</evidence>
<keyword evidence="2" id="KW-1185">Reference proteome</keyword>
<dbReference type="Pfam" id="PF20036">
    <property type="entry name" value="Gp13-like"/>
    <property type="match status" value="1"/>
</dbReference>